<dbReference type="PANTHER" id="PTHR30349:SF41">
    <property type="entry name" value="INTEGRASE_RECOMBINASE PROTEIN MJ0367-RELATED"/>
    <property type="match status" value="1"/>
</dbReference>
<dbReference type="CDD" id="cd00397">
    <property type="entry name" value="DNA_BRE_C"/>
    <property type="match status" value="1"/>
</dbReference>
<dbReference type="Proteomes" id="UP001595855">
    <property type="component" value="Unassembled WGS sequence"/>
</dbReference>
<name>A0ABV9WN72_9ACTN</name>
<dbReference type="InterPro" id="IPR011010">
    <property type="entry name" value="DNA_brk_join_enz"/>
</dbReference>
<evidence type="ECO:0000256" key="1">
    <source>
        <dbReference type="ARBA" id="ARBA00008857"/>
    </source>
</evidence>
<proteinExistence type="inferred from homology"/>
<dbReference type="Gene3D" id="1.10.443.10">
    <property type="entry name" value="Intergrase catalytic core"/>
    <property type="match status" value="1"/>
</dbReference>
<evidence type="ECO:0000313" key="6">
    <source>
        <dbReference type="EMBL" id="MFC5014462.1"/>
    </source>
</evidence>
<sequence>MRPRPHTLEFWCYWQNLRVIPVTSWIVTDSGTRVLSLVPPLIDEVLDESSGVRGGDQGLVDVLSLQRRYAGGASLEDEQAFFMDTLVEYQWARDLAGLASSTLDALTKPVIEVCDHYQLVPWRLTPRHVDAYFAGPGKRQAPTIRSKLNKIDHFFAFLEQRYAHEIFQQFGAMVESPIDPFNRQAHRGDFGLRVPPSARATKEFFAAWRSDLPNARKEAVACRDYVMSKMIYISGVRAAELCGMKMCDLHWESGEFGRFLVQGKGARGSGPRPREAYMFAEGRALMWWYVSEVRGLFADDPEHPEAPVWPSERLPRSIEDLNMPVAPAVTPSTLRKALKRASAGHLHGPVRQLFPHLLRHACATHRYEGGMSLWEVQKLLGHEWTTTTVRYILSAQGDPEVASRQSSARATQRLRVDAGSLS</sequence>
<dbReference type="PANTHER" id="PTHR30349">
    <property type="entry name" value="PHAGE INTEGRASE-RELATED"/>
    <property type="match status" value="1"/>
</dbReference>
<comment type="caution">
    <text evidence="6">The sequence shown here is derived from an EMBL/GenBank/DDBJ whole genome shotgun (WGS) entry which is preliminary data.</text>
</comment>
<dbReference type="EMBL" id="JBHSJO010000001">
    <property type="protein sequence ID" value="MFC5014462.1"/>
    <property type="molecule type" value="Genomic_DNA"/>
</dbReference>
<organism evidence="6 7">
    <name type="scientific">Streptomyces lienomycini</name>
    <dbReference type="NCBI Taxonomy" id="284035"/>
    <lineage>
        <taxon>Bacteria</taxon>
        <taxon>Bacillati</taxon>
        <taxon>Actinomycetota</taxon>
        <taxon>Actinomycetes</taxon>
        <taxon>Kitasatosporales</taxon>
        <taxon>Streptomycetaceae</taxon>
        <taxon>Streptomyces</taxon>
    </lineage>
</organism>
<evidence type="ECO:0000256" key="3">
    <source>
        <dbReference type="ARBA" id="ARBA00023172"/>
    </source>
</evidence>
<evidence type="ECO:0000256" key="2">
    <source>
        <dbReference type="ARBA" id="ARBA00023125"/>
    </source>
</evidence>
<keyword evidence="7" id="KW-1185">Reference proteome</keyword>
<evidence type="ECO:0000259" key="5">
    <source>
        <dbReference type="PROSITE" id="PS51898"/>
    </source>
</evidence>
<keyword evidence="3" id="KW-0233">DNA recombination</keyword>
<dbReference type="RefSeq" id="WP_007389172.1">
    <property type="nucleotide sequence ID" value="NZ_BAAATN010000035.1"/>
</dbReference>
<dbReference type="InterPro" id="IPR013762">
    <property type="entry name" value="Integrase-like_cat_sf"/>
</dbReference>
<evidence type="ECO:0000256" key="4">
    <source>
        <dbReference type="SAM" id="MobiDB-lite"/>
    </source>
</evidence>
<comment type="similarity">
    <text evidence="1">Belongs to the 'phage' integrase family.</text>
</comment>
<keyword evidence="2" id="KW-0238">DNA-binding</keyword>
<feature type="domain" description="Tyr recombinase" evidence="5">
    <location>
        <begin position="193"/>
        <end position="404"/>
    </location>
</feature>
<dbReference type="InterPro" id="IPR002104">
    <property type="entry name" value="Integrase_catalytic"/>
</dbReference>
<evidence type="ECO:0000313" key="7">
    <source>
        <dbReference type="Proteomes" id="UP001595855"/>
    </source>
</evidence>
<accession>A0ABV9WN72</accession>
<reference evidence="7" key="1">
    <citation type="journal article" date="2019" name="Int. J. Syst. Evol. Microbiol.">
        <title>The Global Catalogue of Microorganisms (GCM) 10K type strain sequencing project: providing services to taxonomists for standard genome sequencing and annotation.</title>
        <authorList>
            <consortium name="The Broad Institute Genomics Platform"/>
            <consortium name="The Broad Institute Genome Sequencing Center for Infectious Disease"/>
            <person name="Wu L."/>
            <person name="Ma J."/>
        </authorList>
    </citation>
    <scope>NUCLEOTIDE SEQUENCE [LARGE SCALE GENOMIC DNA]</scope>
    <source>
        <strain evidence="7">CGMCC 4.1542</strain>
    </source>
</reference>
<dbReference type="InterPro" id="IPR050090">
    <property type="entry name" value="Tyrosine_recombinase_XerCD"/>
</dbReference>
<dbReference type="Pfam" id="PF00589">
    <property type="entry name" value="Phage_integrase"/>
    <property type="match status" value="1"/>
</dbReference>
<gene>
    <name evidence="6" type="ORF">ACFPRC_06165</name>
</gene>
<protein>
    <submittedName>
        <fullName evidence="6">Tyrosine-type recombinase/integrase</fullName>
    </submittedName>
</protein>
<dbReference type="PROSITE" id="PS51898">
    <property type="entry name" value="TYR_RECOMBINASE"/>
    <property type="match status" value="1"/>
</dbReference>
<dbReference type="SUPFAM" id="SSF56349">
    <property type="entry name" value="DNA breaking-rejoining enzymes"/>
    <property type="match status" value="1"/>
</dbReference>
<feature type="region of interest" description="Disordered" evidence="4">
    <location>
        <begin position="403"/>
        <end position="422"/>
    </location>
</feature>